<dbReference type="AlphaFoldDB" id="A0A1H9UVF0"/>
<keyword evidence="4 11" id="KW-0067">ATP-binding</keyword>
<keyword evidence="5 8" id="KW-1133">Transmembrane helix</keyword>
<comment type="subcellular location">
    <subcellularLocation>
        <location evidence="1">Cell membrane</location>
        <topology evidence="1">Multi-pass membrane protein</topology>
    </subcellularLocation>
</comment>
<keyword evidence="3" id="KW-0547">Nucleotide-binding</keyword>
<dbReference type="PANTHER" id="PTHR43394:SF1">
    <property type="entry name" value="ATP-BINDING CASSETTE SUB-FAMILY B MEMBER 10, MITOCHONDRIAL"/>
    <property type="match status" value="1"/>
</dbReference>
<feature type="transmembrane region" description="Helical" evidence="8">
    <location>
        <begin position="156"/>
        <end position="178"/>
    </location>
</feature>
<feature type="domain" description="ABC transmembrane type-1" evidence="10">
    <location>
        <begin position="158"/>
        <end position="445"/>
    </location>
</feature>
<dbReference type="GO" id="GO:0015421">
    <property type="term" value="F:ABC-type oligopeptide transporter activity"/>
    <property type="evidence" value="ECO:0007669"/>
    <property type="project" value="TreeGrafter"/>
</dbReference>
<dbReference type="InterPro" id="IPR039421">
    <property type="entry name" value="Type_1_exporter"/>
</dbReference>
<evidence type="ECO:0000256" key="8">
    <source>
        <dbReference type="SAM" id="Phobius"/>
    </source>
</evidence>
<accession>A0A1H9UVF0</accession>
<dbReference type="InterPro" id="IPR003593">
    <property type="entry name" value="AAA+_ATPase"/>
</dbReference>
<feature type="transmembrane region" description="Helical" evidence="8">
    <location>
        <begin position="388"/>
        <end position="409"/>
    </location>
</feature>
<dbReference type="Gene3D" id="1.20.1560.10">
    <property type="entry name" value="ABC transporter type 1, transmembrane domain"/>
    <property type="match status" value="1"/>
</dbReference>
<evidence type="ECO:0000256" key="1">
    <source>
        <dbReference type="ARBA" id="ARBA00004651"/>
    </source>
</evidence>
<feature type="transmembrane region" description="Helical" evidence="8">
    <location>
        <begin position="272"/>
        <end position="292"/>
    </location>
</feature>
<dbReference type="InterPro" id="IPR003439">
    <property type="entry name" value="ABC_transporter-like_ATP-bd"/>
</dbReference>
<evidence type="ECO:0000256" key="6">
    <source>
        <dbReference type="ARBA" id="ARBA00023136"/>
    </source>
</evidence>
<evidence type="ECO:0000256" key="7">
    <source>
        <dbReference type="SAM" id="MobiDB-lite"/>
    </source>
</evidence>
<feature type="compositionally biased region" description="Polar residues" evidence="7">
    <location>
        <begin position="80"/>
        <end position="91"/>
    </location>
</feature>
<protein>
    <submittedName>
        <fullName evidence="11">ATP-binding cassette, subfamily B</fullName>
    </submittedName>
</protein>
<dbReference type="GO" id="GO:0005886">
    <property type="term" value="C:plasma membrane"/>
    <property type="evidence" value="ECO:0007669"/>
    <property type="project" value="UniProtKB-SubCell"/>
</dbReference>
<dbReference type="SMART" id="SM00382">
    <property type="entry name" value="AAA"/>
    <property type="match status" value="1"/>
</dbReference>
<dbReference type="STRING" id="943816.AN217_24960"/>
<sequence length="760" mass="80257">MSGTVGAGGPEPTSAASGEPGRASRHREDSAPGARDPKRTARGRKRTAQGSEPTPPGFQPTPPGPGSTPPGSESTDQDSKTMAQGSESTARASEPAGEDGVSAAERELFGGRLRWDDAFVEHEGSVARLRFGQMAAALPRMMGVVLRAGWETDPRALAGVVVAQAGQGLTTAFGLVAINGVLGSLFANGPTDDKLRESVPALVLLALVSVGMAVLAAWSTAMSGRLEPQVERAVSLRYYRAVTRVEVAATEKPEIQRHLEAGKFGTESARRMLSLSVGASNVVIGMVAAAVVLASLHWALLPMLLAIALPKAWGAVRSARREYTSRRHWVDHRRAVATLLQYLTMPHAAGEIRAHAAGSLLLRGYEEMSGLMETEQRRLARAQARTDLVAAAFSGLASLGCYGVLWWLLTSGGLPIAVGGTAVVAIRTSTARLTSLVQQVNRMYEEMLRLGDTEEAVRLAAGHAIPATGRPLPSPVREIQVRDVSFTYPGATVPALHRVDVSVRRGAVTALVGANGSGKSTLAKILGGLLLPDSGDVWWVGPEGERVEVREAARADVFRSVGMLTQDFPNWQMTAAANVAVGAGDRPRDMARVREAARAADVAELIEGLPHGWDSIVFKGYERGVQLSGGQWQKLGTARSLYRGAPFLLVDEPTSALDPHAEIEAFDRLRTLADSGVAVVLVTHRLAATASADHIYVLDRGHIAEHGTHEGLMGRDGGLYRGMFDAQAAQYGLTSFPVGAVPAPRSGMAVPPQQGTGAAD</sequence>
<dbReference type="EMBL" id="FOGO01000009">
    <property type="protein sequence ID" value="SES13321.1"/>
    <property type="molecule type" value="Genomic_DNA"/>
</dbReference>
<feature type="compositionally biased region" description="Basic and acidic residues" evidence="7">
    <location>
        <begin position="26"/>
        <end position="39"/>
    </location>
</feature>
<feature type="transmembrane region" description="Helical" evidence="8">
    <location>
        <begin position="198"/>
        <end position="218"/>
    </location>
</feature>
<dbReference type="Pfam" id="PF00005">
    <property type="entry name" value="ABC_tran"/>
    <property type="match status" value="1"/>
</dbReference>
<feature type="domain" description="ABC transporter" evidence="9">
    <location>
        <begin position="479"/>
        <end position="725"/>
    </location>
</feature>
<organism evidence="11 12">
    <name type="scientific">Streptomyces qinglanensis</name>
    <dbReference type="NCBI Taxonomy" id="943816"/>
    <lineage>
        <taxon>Bacteria</taxon>
        <taxon>Bacillati</taxon>
        <taxon>Actinomycetota</taxon>
        <taxon>Actinomycetes</taxon>
        <taxon>Kitasatosporales</taxon>
        <taxon>Streptomycetaceae</taxon>
        <taxon>Streptomyces</taxon>
    </lineage>
</organism>
<evidence type="ECO:0000313" key="11">
    <source>
        <dbReference type="EMBL" id="SES13321.1"/>
    </source>
</evidence>
<evidence type="ECO:0000256" key="3">
    <source>
        <dbReference type="ARBA" id="ARBA00022741"/>
    </source>
</evidence>
<dbReference type="GO" id="GO:0016887">
    <property type="term" value="F:ATP hydrolysis activity"/>
    <property type="evidence" value="ECO:0007669"/>
    <property type="project" value="InterPro"/>
</dbReference>
<evidence type="ECO:0000259" key="10">
    <source>
        <dbReference type="PROSITE" id="PS50929"/>
    </source>
</evidence>
<name>A0A1H9UVF0_9ACTN</name>
<feature type="compositionally biased region" description="Pro residues" evidence="7">
    <location>
        <begin position="53"/>
        <end position="68"/>
    </location>
</feature>
<dbReference type="PROSITE" id="PS50893">
    <property type="entry name" value="ABC_TRANSPORTER_2"/>
    <property type="match status" value="1"/>
</dbReference>
<dbReference type="InterPro" id="IPR027417">
    <property type="entry name" value="P-loop_NTPase"/>
</dbReference>
<feature type="transmembrane region" description="Helical" evidence="8">
    <location>
        <begin position="298"/>
        <end position="316"/>
    </location>
</feature>
<dbReference type="InterPro" id="IPR011527">
    <property type="entry name" value="ABC1_TM_dom"/>
</dbReference>
<dbReference type="PANTHER" id="PTHR43394">
    <property type="entry name" value="ATP-DEPENDENT PERMEASE MDL1, MITOCHONDRIAL"/>
    <property type="match status" value="1"/>
</dbReference>
<evidence type="ECO:0000256" key="2">
    <source>
        <dbReference type="ARBA" id="ARBA00022692"/>
    </source>
</evidence>
<proteinExistence type="predicted"/>
<keyword evidence="2 8" id="KW-0812">Transmembrane</keyword>
<dbReference type="GO" id="GO:0005524">
    <property type="term" value="F:ATP binding"/>
    <property type="evidence" value="ECO:0007669"/>
    <property type="project" value="UniProtKB-KW"/>
</dbReference>
<reference evidence="12" key="1">
    <citation type="submission" date="2016-10" db="EMBL/GenBank/DDBJ databases">
        <authorList>
            <person name="Varghese N."/>
            <person name="Submissions S."/>
        </authorList>
    </citation>
    <scope>NUCLEOTIDE SEQUENCE [LARGE SCALE GENOMIC DNA]</scope>
    <source>
        <strain evidence="12">CGMCC 4.6825</strain>
    </source>
</reference>
<keyword evidence="12" id="KW-1185">Reference proteome</keyword>
<dbReference type="SUPFAM" id="SSF90123">
    <property type="entry name" value="ABC transporter transmembrane region"/>
    <property type="match status" value="1"/>
</dbReference>
<evidence type="ECO:0000256" key="4">
    <source>
        <dbReference type="ARBA" id="ARBA00022840"/>
    </source>
</evidence>
<dbReference type="InterPro" id="IPR036640">
    <property type="entry name" value="ABC1_TM_sf"/>
</dbReference>
<dbReference type="PROSITE" id="PS50929">
    <property type="entry name" value="ABC_TM1F"/>
    <property type="match status" value="1"/>
</dbReference>
<evidence type="ECO:0000313" key="12">
    <source>
        <dbReference type="Proteomes" id="UP000182841"/>
    </source>
</evidence>
<dbReference type="CDD" id="cd03228">
    <property type="entry name" value="ABCC_MRP_Like"/>
    <property type="match status" value="1"/>
</dbReference>
<keyword evidence="6 8" id="KW-0472">Membrane</keyword>
<dbReference type="Gene3D" id="3.40.50.300">
    <property type="entry name" value="P-loop containing nucleotide triphosphate hydrolases"/>
    <property type="match status" value="1"/>
</dbReference>
<feature type="region of interest" description="Disordered" evidence="7">
    <location>
        <begin position="1"/>
        <end position="102"/>
    </location>
</feature>
<gene>
    <name evidence="11" type="ORF">SAMN05421870_109184</name>
</gene>
<evidence type="ECO:0000256" key="5">
    <source>
        <dbReference type="ARBA" id="ARBA00022989"/>
    </source>
</evidence>
<dbReference type="Proteomes" id="UP000182841">
    <property type="component" value="Unassembled WGS sequence"/>
</dbReference>
<evidence type="ECO:0000259" key="9">
    <source>
        <dbReference type="PROSITE" id="PS50893"/>
    </source>
</evidence>
<dbReference type="SUPFAM" id="SSF52540">
    <property type="entry name" value="P-loop containing nucleoside triphosphate hydrolases"/>
    <property type="match status" value="1"/>
</dbReference>